<dbReference type="Gene3D" id="3.40.50.2300">
    <property type="match status" value="1"/>
</dbReference>
<name>A0A023D3K9_ACIMT</name>
<dbReference type="Pfam" id="PF00072">
    <property type="entry name" value="Response_reg"/>
    <property type="match status" value="1"/>
</dbReference>
<keyword evidence="5" id="KW-1185">Reference proteome</keyword>
<feature type="modified residue" description="4-aspartylphosphate" evidence="2">
    <location>
        <position position="56"/>
    </location>
</feature>
<dbReference type="AlphaFoldDB" id="A0A023D3K9"/>
<organism evidence="4 5">
    <name type="scientific">Acidomonas methanolica NBRC 104435</name>
    <dbReference type="NCBI Taxonomy" id="1231351"/>
    <lineage>
        <taxon>Bacteria</taxon>
        <taxon>Pseudomonadati</taxon>
        <taxon>Pseudomonadota</taxon>
        <taxon>Alphaproteobacteria</taxon>
        <taxon>Acetobacterales</taxon>
        <taxon>Acetobacteraceae</taxon>
        <taxon>Acidomonas</taxon>
    </lineage>
</organism>
<evidence type="ECO:0000259" key="3">
    <source>
        <dbReference type="PROSITE" id="PS50110"/>
    </source>
</evidence>
<proteinExistence type="predicted"/>
<comment type="caution">
    <text evidence="4">The sequence shown here is derived from an EMBL/GenBank/DDBJ whole genome shotgun (WGS) entry which is preliminary data.</text>
</comment>
<dbReference type="PROSITE" id="PS50110">
    <property type="entry name" value="RESPONSE_REGULATORY"/>
    <property type="match status" value="1"/>
</dbReference>
<dbReference type="InterPro" id="IPR001789">
    <property type="entry name" value="Sig_transdc_resp-reg_receiver"/>
</dbReference>
<evidence type="ECO:0000313" key="4">
    <source>
        <dbReference type="EMBL" id="GAJ28738.1"/>
    </source>
</evidence>
<reference evidence="4 5" key="2">
    <citation type="journal article" date="2014" name="FEMS Microbiol. Lett.">
        <title>Draft genomic DNA sequence of the facultatively methylotrophic bacterium Acidomonas methanolica type strain MB58.</title>
        <authorList>
            <person name="Higashiura N."/>
            <person name="Hadano H."/>
            <person name="Hirakawa H."/>
            <person name="Matsutani M."/>
            <person name="Takabe S."/>
            <person name="Matsushita K."/>
            <person name="Azuma Y."/>
        </authorList>
    </citation>
    <scope>NUCLEOTIDE SEQUENCE [LARGE SCALE GENOMIC DNA]</scope>
    <source>
        <strain evidence="4 5">MB58</strain>
    </source>
</reference>
<dbReference type="OrthoDB" id="8019678at2"/>
<keyword evidence="1 2" id="KW-0597">Phosphoprotein</keyword>
<dbReference type="GO" id="GO:0000160">
    <property type="term" value="P:phosphorelay signal transduction system"/>
    <property type="evidence" value="ECO:0007669"/>
    <property type="project" value="InterPro"/>
</dbReference>
<accession>A0A023D3K9</accession>
<dbReference type="InterPro" id="IPR050595">
    <property type="entry name" value="Bact_response_regulator"/>
</dbReference>
<dbReference type="EMBL" id="BAND01000036">
    <property type="protein sequence ID" value="GAJ28738.1"/>
    <property type="molecule type" value="Genomic_DNA"/>
</dbReference>
<evidence type="ECO:0000313" key="5">
    <source>
        <dbReference type="Proteomes" id="UP000019760"/>
    </source>
</evidence>
<reference evidence="5" key="1">
    <citation type="journal article" date="2014" name="FEMS Microbiol. Lett.">
        <title>Draft Genomic DNA Sequence of the Facultatively Methylotrophic Bacterium Acidomonas methanolica type strain MB58.</title>
        <authorList>
            <person name="Higashiura N."/>
            <person name="Hadano H."/>
            <person name="Hirakawa H."/>
            <person name="Matsutani M."/>
            <person name="Takabe S."/>
            <person name="Matsushita K."/>
            <person name="Azuma Y."/>
        </authorList>
    </citation>
    <scope>NUCLEOTIDE SEQUENCE [LARGE SCALE GENOMIC DNA]</scope>
    <source>
        <strain evidence="5">MB58</strain>
    </source>
</reference>
<evidence type="ECO:0000256" key="1">
    <source>
        <dbReference type="ARBA" id="ARBA00022553"/>
    </source>
</evidence>
<feature type="domain" description="Response regulatory" evidence="3">
    <location>
        <begin position="6"/>
        <end position="121"/>
    </location>
</feature>
<dbReference type="InterPro" id="IPR011006">
    <property type="entry name" value="CheY-like_superfamily"/>
</dbReference>
<protein>
    <submittedName>
        <fullName evidence="4">Two component transcriptional regulator</fullName>
    </submittedName>
</protein>
<dbReference type="PANTHER" id="PTHR44591">
    <property type="entry name" value="STRESS RESPONSE REGULATOR PROTEIN 1"/>
    <property type="match status" value="1"/>
</dbReference>
<dbReference type="SUPFAM" id="SSF52172">
    <property type="entry name" value="CheY-like"/>
    <property type="match status" value="1"/>
</dbReference>
<dbReference type="RefSeq" id="WP_042057672.1">
    <property type="nucleotide sequence ID" value="NZ_BAND01000036.1"/>
</dbReference>
<dbReference type="PANTHER" id="PTHR44591:SF3">
    <property type="entry name" value="RESPONSE REGULATORY DOMAIN-CONTAINING PROTEIN"/>
    <property type="match status" value="1"/>
</dbReference>
<evidence type="ECO:0000256" key="2">
    <source>
        <dbReference type="PROSITE-ProRule" id="PRU00169"/>
    </source>
</evidence>
<gene>
    <name evidence="4" type="ORF">Amme_036_026</name>
</gene>
<dbReference type="SMART" id="SM00448">
    <property type="entry name" value="REC"/>
    <property type="match status" value="1"/>
</dbReference>
<sequence>MSSPLCVLIVEDDFLIRACLTEFLHDDGVTVLEAESCAEAFSYLRSEAVIDVMITDISLPDGNGKSLSRAARTDRPDLPVIFTTGYSAGADGLAGELRSRDRVISKPYPLATVLRLLHEVTQTAA</sequence>
<dbReference type="Proteomes" id="UP000019760">
    <property type="component" value="Unassembled WGS sequence"/>
</dbReference>